<keyword evidence="1" id="KW-0328">Glycosyltransferase</keyword>
<name>A0ABP8E6J9_9MICO</name>
<dbReference type="PANTHER" id="PTHR30160:SF1">
    <property type="entry name" value="LIPOPOLYSACCHARIDE 1,2-N-ACETYLGLUCOSAMINETRANSFERASE-RELATED"/>
    <property type="match status" value="1"/>
</dbReference>
<sequence>MALSIAIDHQRVPGLPEPHEPFEGVQRIAVLRGGGLGDLVFALPAIAALRAAYPDAEVTLLGSPSHRALLAGRGLVDDVVDLPAVPGVGSPTAEPADDDTVERFFAGQRARGYDLAVQVHGGGRNSNPFLLRLGARHTVGTRTPDAVDLERSMPYVYYQHEVLRALEVVALAGAVAASGGPLLSPSDDERAAALSVLPAAGDGSPLVVVHPGASDPRRRWPASRFAETVAALAADGCRVAVVGGEEDRADAERIVEQARERIAGSRVADPEAIVALAGEVGLTVLLGVLESADVVIGNDSGPRHLAEAVGARTSSVFWYGNVINAAPLGRTDHRVAIAHRTTCPVCGVDISQVGWTAERCQHDDSVVADVTVDEVLANTRELLGRADAAGPAPSA</sequence>
<organism evidence="3 4">
    <name type="scientific">Frondihabitans peucedani</name>
    <dbReference type="NCBI Taxonomy" id="598626"/>
    <lineage>
        <taxon>Bacteria</taxon>
        <taxon>Bacillati</taxon>
        <taxon>Actinomycetota</taxon>
        <taxon>Actinomycetes</taxon>
        <taxon>Micrococcales</taxon>
        <taxon>Microbacteriaceae</taxon>
        <taxon>Frondihabitans</taxon>
    </lineage>
</organism>
<dbReference type="PANTHER" id="PTHR30160">
    <property type="entry name" value="TETRAACYLDISACCHARIDE 4'-KINASE-RELATED"/>
    <property type="match status" value="1"/>
</dbReference>
<dbReference type="Gene3D" id="3.40.50.2000">
    <property type="entry name" value="Glycogen Phosphorylase B"/>
    <property type="match status" value="2"/>
</dbReference>
<dbReference type="SUPFAM" id="SSF53756">
    <property type="entry name" value="UDP-Glycosyltransferase/glycogen phosphorylase"/>
    <property type="match status" value="1"/>
</dbReference>
<comment type="caution">
    <text evidence="3">The sequence shown here is derived from an EMBL/GenBank/DDBJ whole genome shotgun (WGS) entry which is preliminary data.</text>
</comment>
<dbReference type="EMBL" id="BAABAU010000006">
    <property type="protein sequence ID" value="GAA4267779.1"/>
    <property type="molecule type" value="Genomic_DNA"/>
</dbReference>
<gene>
    <name evidence="3" type="ORF">GCM10022256_33910</name>
</gene>
<evidence type="ECO:0000256" key="2">
    <source>
        <dbReference type="ARBA" id="ARBA00022679"/>
    </source>
</evidence>
<evidence type="ECO:0000256" key="1">
    <source>
        <dbReference type="ARBA" id="ARBA00022676"/>
    </source>
</evidence>
<dbReference type="InterPro" id="IPR002201">
    <property type="entry name" value="Glyco_trans_9"/>
</dbReference>
<evidence type="ECO:0008006" key="5">
    <source>
        <dbReference type="Google" id="ProtNLM"/>
    </source>
</evidence>
<dbReference type="CDD" id="cd03789">
    <property type="entry name" value="GT9_LPS_heptosyltransferase"/>
    <property type="match status" value="1"/>
</dbReference>
<dbReference type="Pfam" id="PF01075">
    <property type="entry name" value="Glyco_transf_9"/>
    <property type="match status" value="1"/>
</dbReference>
<dbReference type="Proteomes" id="UP001501594">
    <property type="component" value="Unassembled WGS sequence"/>
</dbReference>
<keyword evidence="4" id="KW-1185">Reference proteome</keyword>
<accession>A0ABP8E6J9</accession>
<protein>
    <recommendedName>
        <fullName evidence="5">ADP-heptose:LPS heptosyltransferase</fullName>
    </recommendedName>
</protein>
<proteinExistence type="predicted"/>
<dbReference type="RefSeq" id="WP_344798395.1">
    <property type="nucleotide sequence ID" value="NZ_BAABAU010000006.1"/>
</dbReference>
<keyword evidence="2" id="KW-0808">Transferase</keyword>
<evidence type="ECO:0000313" key="4">
    <source>
        <dbReference type="Proteomes" id="UP001501594"/>
    </source>
</evidence>
<evidence type="ECO:0000313" key="3">
    <source>
        <dbReference type="EMBL" id="GAA4267779.1"/>
    </source>
</evidence>
<dbReference type="InterPro" id="IPR051199">
    <property type="entry name" value="LPS_LOS_Heptosyltrfase"/>
</dbReference>
<reference evidence="4" key="1">
    <citation type="journal article" date="2019" name="Int. J. Syst. Evol. Microbiol.">
        <title>The Global Catalogue of Microorganisms (GCM) 10K type strain sequencing project: providing services to taxonomists for standard genome sequencing and annotation.</title>
        <authorList>
            <consortium name="The Broad Institute Genomics Platform"/>
            <consortium name="The Broad Institute Genome Sequencing Center for Infectious Disease"/>
            <person name="Wu L."/>
            <person name="Ma J."/>
        </authorList>
    </citation>
    <scope>NUCLEOTIDE SEQUENCE [LARGE SCALE GENOMIC DNA]</scope>
    <source>
        <strain evidence="4">JCM 17442</strain>
    </source>
</reference>